<gene>
    <name evidence="1" type="ORF">TU35_002525</name>
</gene>
<dbReference type="EMBL" id="JZWT02000004">
    <property type="protein sequence ID" value="MFB6490116.1"/>
    <property type="molecule type" value="Genomic_DNA"/>
</dbReference>
<sequence>MEALVFINVDIGAEDAVMDELSKLPEVSAVYFVYGPYDLIVKLSAEDAERLRAVVRDKIRKIPGVRSTTTLIVARGVARAGPPY</sequence>
<evidence type="ECO:0000313" key="1">
    <source>
        <dbReference type="EMBL" id="MFB6490116.1"/>
    </source>
</evidence>
<protein>
    <submittedName>
        <fullName evidence="1">Lrp/AsnC family transcriptional regulator</fullName>
    </submittedName>
</protein>
<dbReference type="Proteomes" id="UP000033636">
    <property type="component" value="Unassembled WGS sequence"/>
</dbReference>
<reference evidence="1" key="1">
    <citation type="submission" date="2024-07" db="EMBL/GenBank/DDBJ databases">
        <title>Metagenome and Metagenome-Assembled Genomes of Archaea from a hot spring from the geothermal field of Los Azufres, Mexico.</title>
        <authorList>
            <person name="Marin-Paredes R."/>
            <person name="Martinez-Romero E."/>
            <person name="Servin-Garciduenas L.E."/>
        </authorList>
    </citation>
    <scope>NUCLEOTIDE SEQUENCE</scope>
</reference>
<evidence type="ECO:0000313" key="2">
    <source>
        <dbReference type="Proteomes" id="UP000033636"/>
    </source>
</evidence>
<organism evidence="1 2">
    <name type="scientific">Thermoproteus sp. AZ2</name>
    <dbReference type="NCBI Taxonomy" id="1609232"/>
    <lineage>
        <taxon>Archaea</taxon>
        <taxon>Thermoproteota</taxon>
        <taxon>Thermoprotei</taxon>
        <taxon>Thermoproteales</taxon>
        <taxon>Thermoproteaceae</taxon>
        <taxon>Thermoproteus</taxon>
    </lineage>
</organism>
<name>A0ACC6UZK1_9CREN</name>
<comment type="caution">
    <text evidence="1">The sequence shown here is derived from an EMBL/GenBank/DDBJ whole genome shotgun (WGS) entry which is preliminary data.</text>
</comment>
<proteinExistence type="predicted"/>
<accession>A0ACC6UZK1</accession>